<protein>
    <submittedName>
        <fullName evidence="2">Uncharacterized protein</fullName>
    </submittedName>
</protein>
<evidence type="ECO:0000313" key="2">
    <source>
        <dbReference type="EMBL" id="NML15965.1"/>
    </source>
</evidence>
<proteinExistence type="predicted"/>
<keyword evidence="3" id="KW-1185">Reference proteome</keyword>
<feature type="region of interest" description="Disordered" evidence="1">
    <location>
        <begin position="1"/>
        <end position="68"/>
    </location>
</feature>
<evidence type="ECO:0000256" key="1">
    <source>
        <dbReference type="SAM" id="MobiDB-lite"/>
    </source>
</evidence>
<dbReference type="RefSeq" id="WP_169160873.1">
    <property type="nucleotide sequence ID" value="NZ_JABBFW010000008.1"/>
</dbReference>
<evidence type="ECO:0000313" key="3">
    <source>
        <dbReference type="Proteomes" id="UP000574067"/>
    </source>
</evidence>
<sequence>MPDAKSPAGPGKSTTERREAATEAEEIQELLTPDDDESVEDPTRAPRTAERDAHVSGGNQGSVPKGGR</sequence>
<reference evidence="2 3" key="1">
    <citation type="submission" date="2020-04" db="EMBL/GenBank/DDBJ databases">
        <title>Azohydromonas sp. isolated from soil.</title>
        <authorList>
            <person name="Dahal R.H."/>
        </authorList>
    </citation>
    <scope>NUCLEOTIDE SEQUENCE [LARGE SCALE GENOMIC DNA]</scope>
    <source>
        <strain evidence="2 3">G-1-1-14</strain>
    </source>
</reference>
<dbReference type="AlphaFoldDB" id="A0A848FB34"/>
<gene>
    <name evidence="2" type="ORF">HHL10_13375</name>
</gene>
<organism evidence="2 3">
    <name type="scientific">Azohydromonas caseinilytica</name>
    <dbReference type="NCBI Taxonomy" id="2728836"/>
    <lineage>
        <taxon>Bacteria</taxon>
        <taxon>Pseudomonadati</taxon>
        <taxon>Pseudomonadota</taxon>
        <taxon>Betaproteobacteria</taxon>
        <taxon>Burkholderiales</taxon>
        <taxon>Sphaerotilaceae</taxon>
        <taxon>Azohydromonas</taxon>
    </lineage>
</organism>
<feature type="compositionally biased region" description="Acidic residues" evidence="1">
    <location>
        <begin position="22"/>
        <end position="40"/>
    </location>
</feature>
<comment type="caution">
    <text evidence="2">The sequence shown here is derived from an EMBL/GenBank/DDBJ whole genome shotgun (WGS) entry which is preliminary data.</text>
</comment>
<feature type="compositionally biased region" description="Gly residues" evidence="1">
    <location>
        <begin position="58"/>
        <end position="68"/>
    </location>
</feature>
<feature type="compositionally biased region" description="Basic and acidic residues" evidence="1">
    <location>
        <begin position="41"/>
        <end position="54"/>
    </location>
</feature>
<dbReference type="EMBL" id="JABBFW010000008">
    <property type="protein sequence ID" value="NML15965.1"/>
    <property type="molecule type" value="Genomic_DNA"/>
</dbReference>
<dbReference type="Proteomes" id="UP000574067">
    <property type="component" value="Unassembled WGS sequence"/>
</dbReference>
<accession>A0A848FB34</accession>
<name>A0A848FB34_9BURK</name>